<name>A0A9N9A0B8_9GLOM</name>
<organism evidence="1 2">
    <name type="scientific">Funneliformis caledonium</name>
    <dbReference type="NCBI Taxonomy" id="1117310"/>
    <lineage>
        <taxon>Eukaryota</taxon>
        <taxon>Fungi</taxon>
        <taxon>Fungi incertae sedis</taxon>
        <taxon>Mucoromycota</taxon>
        <taxon>Glomeromycotina</taxon>
        <taxon>Glomeromycetes</taxon>
        <taxon>Glomerales</taxon>
        <taxon>Glomeraceae</taxon>
        <taxon>Funneliformis</taxon>
    </lineage>
</organism>
<protein>
    <submittedName>
        <fullName evidence="1">11434_t:CDS:1</fullName>
    </submittedName>
</protein>
<gene>
    <name evidence="1" type="ORF">FCALED_LOCUS4328</name>
</gene>
<accession>A0A9N9A0B8</accession>
<dbReference type="EMBL" id="CAJVPQ010000836">
    <property type="protein sequence ID" value="CAG8513644.1"/>
    <property type="molecule type" value="Genomic_DNA"/>
</dbReference>
<evidence type="ECO:0000313" key="1">
    <source>
        <dbReference type="EMBL" id="CAG8513644.1"/>
    </source>
</evidence>
<feature type="non-terminal residue" evidence="1">
    <location>
        <position position="1"/>
    </location>
</feature>
<proteinExistence type="predicted"/>
<sequence>LKTNRDLTYFEPFIKTDWTYFTYFDIEGYVNNSPEVKVVITTSQVLRQQE</sequence>
<keyword evidence="2" id="KW-1185">Reference proteome</keyword>
<dbReference type="AlphaFoldDB" id="A0A9N9A0B8"/>
<dbReference type="Proteomes" id="UP000789570">
    <property type="component" value="Unassembled WGS sequence"/>
</dbReference>
<reference evidence="1" key="1">
    <citation type="submission" date="2021-06" db="EMBL/GenBank/DDBJ databases">
        <authorList>
            <person name="Kallberg Y."/>
            <person name="Tangrot J."/>
            <person name="Rosling A."/>
        </authorList>
    </citation>
    <scope>NUCLEOTIDE SEQUENCE</scope>
    <source>
        <strain evidence="1">UK204</strain>
    </source>
</reference>
<comment type="caution">
    <text evidence="1">The sequence shown here is derived from an EMBL/GenBank/DDBJ whole genome shotgun (WGS) entry which is preliminary data.</text>
</comment>
<evidence type="ECO:0000313" key="2">
    <source>
        <dbReference type="Proteomes" id="UP000789570"/>
    </source>
</evidence>